<dbReference type="Pfam" id="PF05635">
    <property type="entry name" value="23S_rRNA_IVP"/>
    <property type="match status" value="1"/>
</dbReference>
<gene>
    <name evidence="1" type="ORF">GWO12_01075</name>
</gene>
<evidence type="ECO:0000313" key="2">
    <source>
        <dbReference type="Proteomes" id="UP000702544"/>
    </source>
</evidence>
<dbReference type="Gene3D" id="1.20.1440.60">
    <property type="entry name" value="23S rRNA-intervening sequence"/>
    <property type="match status" value="1"/>
</dbReference>
<dbReference type="SUPFAM" id="SSF158446">
    <property type="entry name" value="IVS-encoded protein-like"/>
    <property type="match status" value="1"/>
</dbReference>
<reference evidence="1 2" key="1">
    <citation type="submission" date="2020-01" db="EMBL/GenBank/DDBJ databases">
        <title>Genomes assembled from Gulf of Kutch pelagic sediment metagenomes.</title>
        <authorList>
            <person name="Chandrashekar M."/>
            <person name="Mahajan M.S."/>
            <person name="Dave K.J."/>
            <person name="Vatsa P."/>
            <person name="Nathani N.M."/>
        </authorList>
    </citation>
    <scope>NUCLEOTIDE SEQUENCE [LARGE SCALE GENOMIC DNA]</scope>
    <source>
        <strain evidence="1">KS3-K002</strain>
    </source>
</reference>
<sequence length="122" mass="13658">MKSLARTYDLRNRLIEHSVLVCRVAERLPSTRIGRHVAAQLLCCGTAPAAHHAEAQSSESRRDFIHKLKLGLKELREALVWLELTDRLGISDSNSNREAIAETDELIRILHASVATARRNAP</sequence>
<name>A0AAE5C9R0_9BACT</name>
<organism evidence="1 2">
    <name type="scientific">Candidatus Kutchimonas denitrificans</name>
    <dbReference type="NCBI Taxonomy" id="3056748"/>
    <lineage>
        <taxon>Bacteria</taxon>
        <taxon>Pseudomonadati</taxon>
        <taxon>Gemmatimonadota</taxon>
        <taxon>Gemmatimonadia</taxon>
        <taxon>Candidatus Palauibacterales</taxon>
        <taxon>Candidatus Palauibacteraceae</taxon>
        <taxon>Candidatus Kutchimonas</taxon>
    </lineage>
</organism>
<dbReference type="NCBIfam" id="TIGR02436">
    <property type="entry name" value="four helix bundle protein"/>
    <property type="match status" value="1"/>
</dbReference>
<protein>
    <submittedName>
        <fullName evidence="1">Four helix bundle protein</fullName>
    </submittedName>
</protein>
<proteinExistence type="predicted"/>
<accession>A0AAE5C9R0</accession>
<dbReference type="InterPro" id="IPR036583">
    <property type="entry name" value="23S_rRNA_IVS_sf"/>
</dbReference>
<dbReference type="AlphaFoldDB" id="A0AAE5C9R0"/>
<comment type="caution">
    <text evidence="1">The sequence shown here is derived from an EMBL/GenBank/DDBJ whole genome shotgun (WGS) entry which is preliminary data.</text>
</comment>
<dbReference type="InterPro" id="IPR012657">
    <property type="entry name" value="23S_rRNA-intervening_sequence"/>
</dbReference>
<evidence type="ECO:0000313" key="1">
    <source>
        <dbReference type="EMBL" id="NIR73697.1"/>
    </source>
</evidence>
<dbReference type="EMBL" id="JAACAK010000009">
    <property type="protein sequence ID" value="NIR73697.1"/>
    <property type="molecule type" value="Genomic_DNA"/>
</dbReference>
<dbReference type="Proteomes" id="UP000702544">
    <property type="component" value="Unassembled WGS sequence"/>
</dbReference>